<comment type="caution">
    <text evidence="2">The sequence shown here is derived from an EMBL/GenBank/DDBJ whole genome shotgun (WGS) entry which is preliminary data.</text>
</comment>
<reference evidence="2" key="1">
    <citation type="journal article" date="2014" name="Front. Microbiol.">
        <title>High frequency of phylogenetically diverse reductive dehalogenase-homologous genes in deep subseafloor sedimentary metagenomes.</title>
        <authorList>
            <person name="Kawai M."/>
            <person name="Futagami T."/>
            <person name="Toyoda A."/>
            <person name="Takaki Y."/>
            <person name="Nishi S."/>
            <person name="Hori S."/>
            <person name="Arai W."/>
            <person name="Tsubouchi T."/>
            <person name="Morono Y."/>
            <person name="Uchiyama I."/>
            <person name="Ito T."/>
            <person name="Fujiyama A."/>
            <person name="Inagaki F."/>
            <person name="Takami H."/>
        </authorList>
    </citation>
    <scope>NUCLEOTIDE SEQUENCE</scope>
    <source>
        <strain evidence="2">Expedition CK06-06</strain>
    </source>
</reference>
<keyword evidence="1" id="KW-1133">Transmembrane helix</keyword>
<dbReference type="AlphaFoldDB" id="X0W5D3"/>
<evidence type="ECO:0000313" key="2">
    <source>
        <dbReference type="EMBL" id="GAG19828.1"/>
    </source>
</evidence>
<protein>
    <submittedName>
        <fullName evidence="2">Uncharacterized protein</fullName>
    </submittedName>
</protein>
<accession>X0W5D3</accession>
<feature type="non-terminal residue" evidence="2">
    <location>
        <position position="34"/>
    </location>
</feature>
<name>X0W5D3_9ZZZZ</name>
<keyword evidence="1" id="KW-0812">Transmembrane</keyword>
<proteinExistence type="predicted"/>
<dbReference type="EMBL" id="BARS01039517">
    <property type="protein sequence ID" value="GAG19828.1"/>
    <property type="molecule type" value="Genomic_DNA"/>
</dbReference>
<feature type="transmembrane region" description="Helical" evidence="1">
    <location>
        <begin position="14"/>
        <end position="32"/>
    </location>
</feature>
<organism evidence="2">
    <name type="scientific">marine sediment metagenome</name>
    <dbReference type="NCBI Taxonomy" id="412755"/>
    <lineage>
        <taxon>unclassified sequences</taxon>
        <taxon>metagenomes</taxon>
        <taxon>ecological metagenomes</taxon>
    </lineage>
</organism>
<keyword evidence="1" id="KW-0472">Membrane</keyword>
<gene>
    <name evidence="2" type="ORF">S01H1_60335</name>
</gene>
<evidence type="ECO:0000256" key="1">
    <source>
        <dbReference type="SAM" id="Phobius"/>
    </source>
</evidence>
<sequence length="34" mass="3669">MGIETYLSELLPELILLVGACVLLLLGVTRAARQ</sequence>